<dbReference type="Proteomes" id="UP000824023">
    <property type="component" value="Unassembled WGS sequence"/>
</dbReference>
<dbReference type="AlphaFoldDB" id="A0A9D2CX33"/>
<dbReference type="PRINTS" id="PR00344">
    <property type="entry name" value="BCTRLSENSOR"/>
</dbReference>
<keyword evidence="8" id="KW-1133">Transmembrane helix</keyword>
<evidence type="ECO:0000256" key="8">
    <source>
        <dbReference type="SAM" id="Phobius"/>
    </source>
</evidence>
<evidence type="ECO:0000256" key="3">
    <source>
        <dbReference type="ARBA" id="ARBA00022679"/>
    </source>
</evidence>
<accession>A0A9D2CX33</accession>
<evidence type="ECO:0000313" key="12">
    <source>
        <dbReference type="Proteomes" id="UP000824023"/>
    </source>
</evidence>
<dbReference type="PROSITE" id="PS50109">
    <property type="entry name" value="HIS_KIN"/>
    <property type="match status" value="1"/>
</dbReference>
<reference evidence="11" key="1">
    <citation type="journal article" date="2021" name="PeerJ">
        <title>Extensive microbial diversity within the chicken gut microbiome revealed by metagenomics and culture.</title>
        <authorList>
            <person name="Gilroy R."/>
            <person name="Ravi A."/>
            <person name="Getino M."/>
            <person name="Pursley I."/>
            <person name="Horton D.L."/>
            <person name="Alikhan N.F."/>
            <person name="Baker D."/>
            <person name="Gharbi K."/>
            <person name="Hall N."/>
            <person name="Watson M."/>
            <person name="Adriaenssens E.M."/>
            <person name="Foster-Nyarko E."/>
            <person name="Jarju S."/>
            <person name="Secka A."/>
            <person name="Antonio M."/>
            <person name="Oren A."/>
            <person name="Chaudhuri R.R."/>
            <person name="La Ragione R."/>
            <person name="Hildebrand F."/>
            <person name="Pallen M.J."/>
        </authorList>
    </citation>
    <scope>NUCLEOTIDE SEQUENCE</scope>
    <source>
        <strain evidence="11">ChiHjej12B11-24981</strain>
    </source>
</reference>
<dbReference type="PROSITE" id="PS50112">
    <property type="entry name" value="PAS"/>
    <property type="match status" value="1"/>
</dbReference>
<dbReference type="InterPro" id="IPR036890">
    <property type="entry name" value="HATPase_C_sf"/>
</dbReference>
<dbReference type="GO" id="GO:0004673">
    <property type="term" value="F:protein histidine kinase activity"/>
    <property type="evidence" value="ECO:0007669"/>
    <property type="project" value="UniProtKB-EC"/>
</dbReference>
<evidence type="ECO:0000256" key="2">
    <source>
        <dbReference type="ARBA" id="ARBA00012438"/>
    </source>
</evidence>
<dbReference type="EC" id="2.7.13.3" evidence="2"/>
<dbReference type="SMART" id="SM00387">
    <property type="entry name" value="HATPase_c"/>
    <property type="match status" value="1"/>
</dbReference>
<dbReference type="InterPro" id="IPR003594">
    <property type="entry name" value="HATPase_dom"/>
</dbReference>
<protein>
    <recommendedName>
        <fullName evidence="2">histidine kinase</fullName>
        <ecNumber evidence="2">2.7.13.3</ecNumber>
    </recommendedName>
</protein>
<evidence type="ECO:0000256" key="5">
    <source>
        <dbReference type="ARBA" id="ARBA00022777"/>
    </source>
</evidence>
<dbReference type="Pfam" id="PF02518">
    <property type="entry name" value="HATPase_c"/>
    <property type="match status" value="1"/>
</dbReference>
<name>A0A9D2CX33_9BACE</name>
<evidence type="ECO:0000259" key="10">
    <source>
        <dbReference type="PROSITE" id="PS50112"/>
    </source>
</evidence>
<dbReference type="InterPro" id="IPR000014">
    <property type="entry name" value="PAS"/>
</dbReference>
<keyword evidence="6" id="KW-0067">ATP-binding</keyword>
<dbReference type="GO" id="GO:0000160">
    <property type="term" value="P:phosphorelay signal transduction system"/>
    <property type="evidence" value="ECO:0007669"/>
    <property type="project" value="UniProtKB-KW"/>
</dbReference>
<proteinExistence type="predicted"/>
<keyword evidence="5" id="KW-0418">Kinase</keyword>
<dbReference type="GO" id="GO:0005524">
    <property type="term" value="F:ATP binding"/>
    <property type="evidence" value="ECO:0007669"/>
    <property type="project" value="UniProtKB-KW"/>
</dbReference>
<gene>
    <name evidence="11" type="ORF">H9819_07355</name>
</gene>
<feature type="transmembrane region" description="Helical" evidence="8">
    <location>
        <begin position="41"/>
        <end position="59"/>
    </location>
</feature>
<keyword evidence="4" id="KW-0547">Nucleotide-binding</keyword>
<evidence type="ECO:0000256" key="7">
    <source>
        <dbReference type="ARBA" id="ARBA00023012"/>
    </source>
</evidence>
<keyword evidence="8" id="KW-0472">Membrane</keyword>
<reference evidence="11" key="2">
    <citation type="submission" date="2021-04" db="EMBL/GenBank/DDBJ databases">
        <authorList>
            <person name="Gilroy R."/>
        </authorList>
    </citation>
    <scope>NUCLEOTIDE SEQUENCE</scope>
    <source>
        <strain evidence="11">ChiHjej12B11-24981</strain>
    </source>
</reference>
<dbReference type="InterPro" id="IPR004358">
    <property type="entry name" value="Sig_transdc_His_kin-like_C"/>
</dbReference>
<organism evidence="11 12">
    <name type="scientific">Candidatus Bacteroides merdipullorum</name>
    <dbReference type="NCBI Taxonomy" id="2838474"/>
    <lineage>
        <taxon>Bacteria</taxon>
        <taxon>Pseudomonadati</taxon>
        <taxon>Bacteroidota</taxon>
        <taxon>Bacteroidia</taxon>
        <taxon>Bacteroidales</taxon>
        <taxon>Bacteroidaceae</taxon>
        <taxon>Bacteroides</taxon>
    </lineage>
</organism>
<keyword evidence="7" id="KW-0902">Two-component regulatory system</keyword>
<keyword evidence="3" id="KW-0808">Transferase</keyword>
<dbReference type="PANTHER" id="PTHR43065:SF46">
    <property type="entry name" value="C4-DICARBOXYLATE TRANSPORT SENSOR PROTEIN DCTB"/>
    <property type="match status" value="1"/>
</dbReference>
<dbReference type="InterPro" id="IPR005467">
    <property type="entry name" value="His_kinase_dom"/>
</dbReference>
<dbReference type="PANTHER" id="PTHR43065">
    <property type="entry name" value="SENSOR HISTIDINE KINASE"/>
    <property type="match status" value="1"/>
</dbReference>
<dbReference type="SUPFAM" id="SSF55874">
    <property type="entry name" value="ATPase domain of HSP90 chaperone/DNA topoisomerase II/histidine kinase"/>
    <property type="match status" value="1"/>
</dbReference>
<dbReference type="EMBL" id="DXCK01000102">
    <property type="protein sequence ID" value="HIZ02046.1"/>
    <property type="molecule type" value="Genomic_DNA"/>
</dbReference>
<dbReference type="Gene3D" id="3.30.565.10">
    <property type="entry name" value="Histidine kinase-like ATPase, C-terminal domain"/>
    <property type="match status" value="1"/>
</dbReference>
<sequence>MRRLRYTCHVILLVLTTLLAGGAWALCFQEMHTGEVSFRALPWAIGLTLIISFLLHRLYKLNRQSARQVLFLLDAIENNDYSIHFSEDKRDKDVRLVNKALNRIARILQTVKNETAQQEKYYELILECINTGIVVLNDNGAVYQKNNEALRLLGLEVFTHVSQLSRIDPRLTTSFAMCRAGESFQIPIQNERGMLQLFAKVSDITVHQEHLRILALNDINNELDEKEIDSWMRLTRVLTHEIMNSVTPITSLSETLLELTTQGAPQEEIAHGLQTIRTTGKGLLSFVESYRKFTHIPTPVPSLFYVKGFLSRMTDLARHQHPEACIDFHTEVEPDDLILHADENLIGQVMTNLLKNAIQAIATAGKDSGKGHIDLRAYCDDTEAVIIEVSNDGPSIPKDVAEHIFIPFFTTKERGSGIGLSISRQIMRLSGGSITLLPNRKTTFRLKFD</sequence>
<evidence type="ECO:0000313" key="11">
    <source>
        <dbReference type="EMBL" id="HIZ02046.1"/>
    </source>
</evidence>
<evidence type="ECO:0000259" key="9">
    <source>
        <dbReference type="PROSITE" id="PS50109"/>
    </source>
</evidence>
<keyword evidence="8" id="KW-0812">Transmembrane</keyword>
<feature type="domain" description="PAS" evidence="10">
    <location>
        <begin position="118"/>
        <end position="156"/>
    </location>
</feature>
<evidence type="ECO:0000256" key="6">
    <source>
        <dbReference type="ARBA" id="ARBA00022840"/>
    </source>
</evidence>
<feature type="domain" description="Histidine kinase" evidence="9">
    <location>
        <begin position="237"/>
        <end position="449"/>
    </location>
</feature>
<comment type="caution">
    <text evidence="11">The sequence shown here is derived from an EMBL/GenBank/DDBJ whole genome shotgun (WGS) entry which is preliminary data.</text>
</comment>
<comment type="catalytic activity">
    <reaction evidence="1">
        <text>ATP + protein L-histidine = ADP + protein N-phospho-L-histidine.</text>
        <dbReference type="EC" id="2.7.13.3"/>
    </reaction>
</comment>
<evidence type="ECO:0000256" key="4">
    <source>
        <dbReference type="ARBA" id="ARBA00022741"/>
    </source>
</evidence>
<evidence type="ECO:0000256" key="1">
    <source>
        <dbReference type="ARBA" id="ARBA00000085"/>
    </source>
</evidence>